<dbReference type="GO" id="GO:0009279">
    <property type="term" value="C:cell outer membrane"/>
    <property type="evidence" value="ECO:0007669"/>
    <property type="project" value="UniProtKB-SubCell"/>
</dbReference>
<evidence type="ECO:0000256" key="3">
    <source>
        <dbReference type="ARBA" id="ARBA00023139"/>
    </source>
</evidence>
<dbReference type="GO" id="GO:0001530">
    <property type="term" value="F:lipopolysaccharide binding"/>
    <property type="evidence" value="ECO:0007669"/>
    <property type="project" value="TreeGrafter"/>
</dbReference>
<dbReference type="Proteomes" id="UP000250443">
    <property type="component" value="Unassembled WGS sequence"/>
</dbReference>
<dbReference type="HAMAP" id="MF_01186">
    <property type="entry name" value="LPS_assembly_LptE"/>
    <property type="match status" value="1"/>
</dbReference>
<name>A0A2X2E7M5_PSELU</name>
<dbReference type="PANTHER" id="PTHR38098:SF1">
    <property type="entry name" value="LPS-ASSEMBLY LIPOPROTEIN LPTE"/>
    <property type="match status" value="1"/>
</dbReference>
<comment type="function">
    <text evidence="6">Together with LptD, is involved in the assembly of lipopolysaccharide (LPS) at the surface of the outer membrane. Required for the proper assembly of LptD. Binds LPS and may serve as the LPS recognition site at the outer membrane.</text>
</comment>
<evidence type="ECO:0000313" key="10">
    <source>
        <dbReference type="Proteomes" id="UP000250443"/>
    </source>
</evidence>
<dbReference type="EMBL" id="UAUF01000008">
    <property type="protein sequence ID" value="SPZ02780.1"/>
    <property type="molecule type" value="Genomic_DNA"/>
</dbReference>
<dbReference type="AlphaFoldDB" id="A0A2X2E7M5"/>
<organism evidence="9 10">
    <name type="scientific">Pseudomonas luteola</name>
    <dbReference type="NCBI Taxonomy" id="47886"/>
    <lineage>
        <taxon>Bacteria</taxon>
        <taxon>Pseudomonadati</taxon>
        <taxon>Pseudomonadota</taxon>
        <taxon>Gammaproteobacteria</taxon>
        <taxon>Pseudomonadales</taxon>
        <taxon>Pseudomonadaceae</taxon>
        <taxon>Pseudomonas</taxon>
    </lineage>
</organism>
<dbReference type="Pfam" id="PF04390">
    <property type="entry name" value="LptE"/>
    <property type="match status" value="1"/>
</dbReference>
<sequence>MKKIMMKRSFPCLAAIGMTVLLSACGFQLRGTGDTELSLRELSLSARDSYGETVKQVRTMLESNHVNVNPGATYTLYLAGEQQTQRTASYTAGARSAEIELTTKLPYEIRGRNDAVLLHDDLETQRYYVTDENNIIGSEQQAQQLRREMRAELVRQLASRLQTITPQRLDKLQSEADARARAEAEAARAAQQNMPPQQSPIEIPTR</sequence>
<evidence type="ECO:0000256" key="1">
    <source>
        <dbReference type="ARBA" id="ARBA00022729"/>
    </source>
</evidence>
<evidence type="ECO:0000256" key="5">
    <source>
        <dbReference type="ARBA" id="ARBA00023288"/>
    </source>
</evidence>
<comment type="subunit">
    <text evidence="6">Component of the lipopolysaccharide transport and assembly complex. Interacts with LptD.</text>
</comment>
<keyword evidence="5 6" id="KW-0449">Lipoprotein</keyword>
<dbReference type="PROSITE" id="PS51257">
    <property type="entry name" value="PROKAR_LIPOPROTEIN"/>
    <property type="match status" value="1"/>
</dbReference>
<dbReference type="InterPro" id="IPR007485">
    <property type="entry name" value="LPS_assembly_LptE"/>
</dbReference>
<keyword evidence="2 6" id="KW-0472">Membrane</keyword>
<dbReference type="GO" id="GO:0015920">
    <property type="term" value="P:lipopolysaccharide transport"/>
    <property type="evidence" value="ECO:0007669"/>
    <property type="project" value="TreeGrafter"/>
</dbReference>
<keyword evidence="1 6" id="KW-0732">Signal</keyword>
<evidence type="ECO:0000256" key="6">
    <source>
        <dbReference type="HAMAP-Rule" id="MF_01186"/>
    </source>
</evidence>
<reference evidence="9 10" key="1">
    <citation type="submission" date="2018-06" db="EMBL/GenBank/DDBJ databases">
        <authorList>
            <consortium name="Pathogen Informatics"/>
            <person name="Doyle S."/>
        </authorList>
    </citation>
    <scope>NUCLEOTIDE SEQUENCE [LARGE SCALE GENOMIC DNA]</scope>
    <source>
        <strain evidence="9 10">NCTC11842</strain>
    </source>
</reference>
<dbReference type="Gene3D" id="3.30.160.150">
    <property type="entry name" value="Lipoprotein like domain"/>
    <property type="match status" value="1"/>
</dbReference>
<evidence type="ECO:0000256" key="2">
    <source>
        <dbReference type="ARBA" id="ARBA00023136"/>
    </source>
</evidence>
<feature type="compositionally biased region" description="Basic and acidic residues" evidence="7">
    <location>
        <begin position="171"/>
        <end position="186"/>
    </location>
</feature>
<dbReference type="PANTHER" id="PTHR38098">
    <property type="entry name" value="LPS-ASSEMBLY LIPOPROTEIN LPTE"/>
    <property type="match status" value="1"/>
</dbReference>
<evidence type="ECO:0000313" key="9">
    <source>
        <dbReference type="EMBL" id="SPZ02780.1"/>
    </source>
</evidence>
<feature type="chain" id="PRO_5016166099" description="LPS-assembly lipoprotein LptE" evidence="8">
    <location>
        <begin position="25"/>
        <end position="206"/>
    </location>
</feature>
<comment type="subcellular location">
    <subcellularLocation>
        <location evidence="6">Cell outer membrane</location>
        <topology evidence="6">Lipid-anchor</topology>
    </subcellularLocation>
</comment>
<evidence type="ECO:0000256" key="4">
    <source>
        <dbReference type="ARBA" id="ARBA00023237"/>
    </source>
</evidence>
<proteinExistence type="inferred from homology"/>
<evidence type="ECO:0000256" key="8">
    <source>
        <dbReference type="SAM" id="SignalP"/>
    </source>
</evidence>
<dbReference type="GO" id="GO:1990351">
    <property type="term" value="C:transporter complex"/>
    <property type="evidence" value="ECO:0007669"/>
    <property type="project" value="TreeGrafter"/>
</dbReference>
<accession>A0A2X2E7M5</accession>
<gene>
    <name evidence="6" type="primary">lptE</name>
    <name evidence="9" type="ORF">NCTC11842_00818</name>
</gene>
<feature type="region of interest" description="Disordered" evidence="7">
    <location>
        <begin position="171"/>
        <end position="206"/>
    </location>
</feature>
<dbReference type="GO" id="GO:0043165">
    <property type="term" value="P:Gram-negative-bacterium-type cell outer membrane assembly"/>
    <property type="evidence" value="ECO:0007669"/>
    <property type="project" value="UniProtKB-UniRule"/>
</dbReference>
<feature type="compositionally biased region" description="Polar residues" evidence="7">
    <location>
        <begin position="191"/>
        <end position="200"/>
    </location>
</feature>
<feature type="signal peptide" evidence="8">
    <location>
        <begin position="1"/>
        <end position="24"/>
    </location>
</feature>
<protein>
    <recommendedName>
        <fullName evidence="6">LPS-assembly lipoprotein LptE</fullName>
    </recommendedName>
</protein>
<keyword evidence="3 6" id="KW-0564">Palmitate</keyword>
<comment type="similarity">
    <text evidence="6">Belongs to the LptE lipoprotein family.</text>
</comment>
<evidence type="ECO:0000256" key="7">
    <source>
        <dbReference type="SAM" id="MobiDB-lite"/>
    </source>
</evidence>
<keyword evidence="4 6" id="KW-0998">Cell outer membrane</keyword>